<dbReference type="EC" id="3.1.1.-" evidence="1"/>
<dbReference type="InterPro" id="IPR029058">
    <property type="entry name" value="AB_hydrolase_fold"/>
</dbReference>
<name>A0A5K1JWC8_9APHY</name>
<gene>
    <name evidence="1" type="primary">O93801</name>
</gene>
<dbReference type="EMBL" id="LR725782">
    <property type="protein sequence ID" value="VWO96617.1"/>
    <property type="molecule type" value="Genomic_DNA"/>
</dbReference>
<reference evidence="1" key="1">
    <citation type="submission" date="2019-10" db="EMBL/GenBank/DDBJ databases">
        <authorList>
            <person name="Nor Muhammad N."/>
        </authorList>
    </citation>
    <scope>NUCLEOTIDE SEQUENCE</scope>
</reference>
<dbReference type="AlphaFoldDB" id="A0A5K1JWC8"/>
<evidence type="ECO:0000313" key="1">
    <source>
        <dbReference type="EMBL" id="VWO96617.1"/>
    </source>
</evidence>
<protein>
    <submittedName>
        <fullName evidence="1">Abhydrolase domain-containing protein AKT2 )</fullName>
        <ecNumber evidence="1">3.1.1.-</ecNumber>
    </submittedName>
</protein>
<sequence length="269" mass="30227">MSDIEATEFTLPALVDDGGLKVVVTCYRHRQFSDISVGGTRISLVCVHAVSYYKESWLPALEHLFKLQSETPNSSFTVIEAWSVDSPNHGRSAIANEAQLMARPEGICESYSLSYRDPLDAEHSAAQLHKCGPMRFRRCSSLAWFKERLSSVWDTLRVPVFCTDLSPSPLSLSATDSLPSRSLTTMAYPLNALPFSALILIEPGFISPQMLEHLSTIGIRYEDIVAMAKTRKDTWPSREAARAWMSTRLPWKYWTPRSLDLFVVSGDIY</sequence>
<accession>A0A5K1JWC8</accession>
<proteinExistence type="predicted"/>
<dbReference type="GO" id="GO:0016787">
    <property type="term" value="F:hydrolase activity"/>
    <property type="evidence" value="ECO:0007669"/>
    <property type="project" value="UniProtKB-KW"/>
</dbReference>
<dbReference type="Gene3D" id="3.40.50.1820">
    <property type="entry name" value="alpha/beta hydrolase"/>
    <property type="match status" value="2"/>
</dbReference>
<keyword evidence="1" id="KW-0378">Hydrolase</keyword>
<organism evidence="1">
    <name type="scientific">Ganoderma boninense</name>
    <dbReference type="NCBI Taxonomy" id="34458"/>
    <lineage>
        <taxon>Eukaryota</taxon>
        <taxon>Fungi</taxon>
        <taxon>Dikarya</taxon>
        <taxon>Basidiomycota</taxon>
        <taxon>Agaricomycotina</taxon>
        <taxon>Agaricomycetes</taxon>
        <taxon>Polyporales</taxon>
        <taxon>Polyporaceae</taxon>
        <taxon>Ganoderma</taxon>
    </lineage>
</organism>